<dbReference type="InterPro" id="IPR007111">
    <property type="entry name" value="NACHT_NTPase"/>
</dbReference>
<protein>
    <submittedName>
        <fullName evidence="2">NACHT domain-containing protein</fullName>
    </submittedName>
</protein>
<name>A0A1W2F065_9BACT</name>
<dbReference type="SUPFAM" id="SSF52540">
    <property type="entry name" value="P-loop containing nucleoside triphosphate hydrolases"/>
    <property type="match status" value="1"/>
</dbReference>
<evidence type="ECO:0000313" key="3">
    <source>
        <dbReference type="Proteomes" id="UP000192418"/>
    </source>
</evidence>
<sequence>MTESSKNRKRVAGGAATGGGINFQAAVSAIACVYMIRGIQASWLEKIADDIPVAIDAETGGAGDDIRLLIKSGKIVEAQVKKGLRSGSKLWDSLISMATAIKARKIDYGLLIVSPTSSNTITEQLANDIIRLGDGRSDNISKIGTQLVEKLTEKGLSVLDSCKCIRIKTINAITGNQADILAARSELKNLCSDQNQVVAAWNSIYKDSLYLIEHRGRRDVSSALRVLNTDGVRLEKNNSTAPMLLLKKLTNWTFITHSYFSIFGINKKLRVDEASIPLRAVVQDEIQIKNESIAEALKKYQTWDSRSVDRNAVVVDPETLARFVTRTILIGGPGMGKTTLLKKIARRYSEDNIPILNVRLISVASRMRAGNSFEEAIFDLGLDGSNLSPKVVKQAAFPNWLLLCDGLDECGKLQEDVAAGIARFSMGHPNCRVIVTTRPIGYDTAHFSDWRHYYLEPLESSSAPAYLMTLLSESITEGVTLQYNINKLCSTELKREETSKVISRSPLLLGLAASIIVRGGHLSTTKERLFEQIFELIDEVPNSRIPVPPAPAVFLKCFLNILGWQITAQPLSRIEDTLNRCAEDFACETGSRLLKARADSEAYLQYWIDVGMIERLGHGYEETLVFIHKSFGEFAAARHLKSMDVKKQQAAIASIVDSQDWSEVIRFAAILDSYLLFSCCFGKRIM</sequence>
<feature type="domain" description="NACHT" evidence="1">
    <location>
        <begin position="327"/>
        <end position="473"/>
    </location>
</feature>
<evidence type="ECO:0000259" key="1">
    <source>
        <dbReference type="Pfam" id="PF05729"/>
    </source>
</evidence>
<dbReference type="Gene3D" id="3.40.50.300">
    <property type="entry name" value="P-loop containing nucleotide triphosphate hydrolases"/>
    <property type="match status" value="1"/>
</dbReference>
<proteinExistence type="predicted"/>
<dbReference type="PROSITE" id="PS51257">
    <property type="entry name" value="PROKAR_LIPOPROTEIN"/>
    <property type="match status" value="1"/>
</dbReference>
<dbReference type="AlphaFoldDB" id="A0A1W2F065"/>
<dbReference type="RefSeq" id="WP_084072116.1">
    <property type="nucleotide sequence ID" value="NZ_FWXY01000065.1"/>
</dbReference>
<evidence type="ECO:0000313" key="2">
    <source>
        <dbReference type="EMBL" id="SMD15311.1"/>
    </source>
</evidence>
<dbReference type="InterPro" id="IPR027417">
    <property type="entry name" value="P-loop_NTPase"/>
</dbReference>
<accession>A0A1W2F065</accession>
<dbReference type="PANTHER" id="PTHR46844">
    <property type="entry name" value="SLR5058 PROTEIN"/>
    <property type="match status" value="1"/>
</dbReference>
<organism evidence="2 3">
    <name type="scientific">Desulfocicer vacuolatum DSM 3385</name>
    <dbReference type="NCBI Taxonomy" id="1121400"/>
    <lineage>
        <taxon>Bacteria</taxon>
        <taxon>Pseudomonadati</taxon>
        <taxon>Thermodesulfobacteriota</taxon>
        <taxon>Desulfobacteria</taxon>
        <taxon>Desulfobacterales</taxon>
        <taxon>Desulfobacteraceae</taxon>
        <taxon>Desulfocicer</taxon>
    </lineage>
</organism>
<dbReference type="OrthoDB" id="5526615at2"/>
<dbReference type="Proteomes" id="UP000192418">
    <property type="component" value="Unassembled WGS sequence"/>
</dbReference>
<reference evidence="2 3" key="1">
    <citation type="submission" date="2017-04" db="EMBL/GenBank/DDBJ databases">
        <authorList>
            <person name="Afonso C.L."/>
            <person name="Miller P.J."/>
            <person name="Scott M.A."/>
            <person name="Spackman E."/>
            <person name="Goraichik I."/>
            <person name="Dimitrov K.M."/>
            <person name="Suarez D.L."/>
            <person name="Swayne D.E."/>
        </authorList>
    </citation>
    <scope>NUCLEOTIDE SEQUENCE [LARGE SCALE GENOMIC DNA]</scope>
    <source>
        <strain evidence="2 3">DSM 3385</strain>
    </source>
</reference>
<dbReference type="PANTHER" id="PTHR46844:SF1">
    <property type="entry name" value="SLR5058 PROTEIN"/>
    <property type="match status" value="1"/>
</dbReference>
<keyword evidence="3" id="KW-1185">Reference proteome</keyword>
<dbReference type="EMBL" id="FWXY01000065">
    <property type="protein sequence ID" value="SMD15311.1"/>
    <property type="molecule type" value="Genomic_DNA"/>
</dbReference>
<gene>
    <name evidence="2" type="ORF">SAMN02746065_1651</name>
</gene>
<dbReference type="STRING" id="1121400.SAMN02746065_1651"/>
<dbReference type="Pfam" id="PF05729">
    <property type="entry name" value="NACHT"/>
    <property type="match status" value="1"/>
</dbReference>